<dbReference type="HAMAP" id="MF_00020">
    <property type="entry name" value="Acetate_kinase"/>
    <property type="match status" value="1"/>
</dbReference>
<comment type="subcellular location">
    <subcellularLocation>
        <location evidence="6">Cytoplasm</location>
    </subcellularLocation>
</comment>
<dbReference type="UniPathway" id="UPA00340">
    <property type="reaction ID" value="UER00458"/>
</dbReference>
<dbReference type="GO" id="GO:0005524">
    <property type="term" value="F:ATP binding"/>
    <property type="evidence" value="ECO:0007669"/>
    <property type="project" value="UniProtKB-KW"/>
</dbReference>
<feature type="site" description="Transition state stabilizer" evidence="6">
    <location>
        <position position="189"/>
    </location>
</feature>
<keyword evidence="6" id="KW-0460">Magnesium</keyword>
<keyword evidence="6" id="KW-0963">Cytoplasm</keyword>
<evidence type="ECO:0000256" key="6">
    <source>
        <dbReference type="HAMAP-Rule" id="MF_00020"/>
    </source>
</evidence>
<keyword evidence="4 6" id="KW-0418">Kinase</keyword>
<dbReference type="PANTHER" id="PTHR21060:SF15">
    <property type="entry name" value="ACETATE KINASE-RELATED"/>
    <property type="match status" value="1"/>
</dbReference>
<keyword evidence="5 6" id="KW-0067">ATP-binding</keyword>
<comment type="function">
    <text evidence="6">Catalyzes the formation of acetyl phosphate from acetate and ATP. Can also catalyze the reverse reaction.</text>
</comment>
<dbReference type="InterPro" id="IPR000890">
    <property type="entry name" value="Aliphatic_acid_kin_short-chain"/>
</dbReference>
<keyword evidence="6" id="KW-0479">Metal-binding</keyword>
<name>A0A369KTL2_9BACT</name>
<keyword evidence="3 6" id="KW-0547">Nucleotide-binding</keyword>
<reference evidence="8" key="1">
    <citation type="submission" date="2018-04" db="EMBL/GenBank/DDBJ databases">
        <title>Draft genome sequence of the Candidatus Spirobacillus cienkowskii, a pathogen of freshwater Daphnia species, reconstructed from hemolymph metagenomic reads.</title>
        <authorList>
            <person name="Bresciani L."/>
            <person name="Lemos L.N."/>
            <person name="Wale N."/>
            <person name="Lin J.Y."/>
            <person name="Fernandes G.R."/>
            <person name="Duffy M.A."/>
            <person name="Rodrigues J.M."/>
        </authorList>
    </citation>
    <scope>NUCLEOTIDE SEQUENCE [LARGE SCALE GENOMIC DNA]</scope>
    <source>
        <strain evidence="8">Binning01</strain>
    </source>
</reference>
<keyword evidence="2 6" id="KW-0808">Transferase</keyword>
<feature type="binding site" evidence="6">
    <location>
        <position position="14"/>
    </location>
    <ligand>
        <name>ATP</name>
        <dbReference type="ChEBI" id="CHEBI:30616"/>
    </ligand>
</feature>
<dbReference type="NCBIfam" id="TIGR00016">
    <property type="entry name" value="ackA"/>
    <property type="match status" value="1"/>
</dbReference>
<evidence type="ECO:0000256" key="7">
    <source>
        <dbReference type="RuleBase" id="RU003835"/>
    </source>
</evidence>
<feature type="binding site" evidence="6">
    <location>
        <position position="99"/>
    </location>
    <ligand>
        <name>substrate</name>
    </ligand>
</feature>
<organism evidence="8 9">
    <name type="scientific">Spirobacillus cienkowskii</name>
    <dbReference type="NCBI Taxonomy" id="495820"/>
    <lineage>
        <taxon>Bacteria</taxon>
        <taxon>Pseudomonadati</taxon>
        <taxon>Bdellovibrionota</taxon>
        <taxon>Oligoflexia</taxon>
        <taxon>Silvanigrellales</taxon>
        <taxon>Spirobacillus</taxon>
    </lineage>
</organism>
<comment type="caution">
    <text evidence="8">The sequence shown here is derived from an EMBL/GenBank/DDBJ whole genome shotgun (WGS) entry which is preliminary data.</text>
</comment>
<evidence type="ECO:0000256" key="5">
    <source>
        <dbReference type="ARBA" id="ARBA00022840"/>
    </source>
</evidence>
<feature type="active site" description="Proton donor/acceptor" evidence="6">
    <location>
        <position position="157"/>
    </location>
</feature>
<dbReference type="GO" id="GO:0006085">
    <property type="term" value="P:acetyl-CoA biosynthetic process"/>
    <property type="evidence" value="ECO:0007669"/>
    <property type="project" value="UniProtKB-UniRule"/>
</dbReference>
<comment type="cofactor">
    <cofactor evidence="6">
        <name>Mg(2+)</name>
        <dbReference type="ChEBI" id="CHEBI:18420"/>
    </cofactor>
    <cofactor evidence="6">
        <name>Mn(2+)</name>
        <dbReference type="ChEBI" id="CHEBI:29035"/>
    </cofactor>
    <text evidence="6">Mg(2+). Can also accept Mn(2+).</text>
</comment>
<dbReference type="PANTHER" id="PTHR21060">
    <property type="entry name" value="ACETATE KINASE"/>
    <property type="match status" value="1"/>
</dbReference>
<dbReference type="GO" id="GO:0006083">
    <property type="term" value="P:acetate metabolic process"/>
    <property type="evidence" value="ECO:0007669"/>
    <property type="project" value="TreeGrafter"/>
</dbReference>
<evidence type="ECO:0000313" key="9">
    <source>
        <dbReference type="Proteomes" id="UP000253934"/>
    </source>
</evidence>
<dbReference type="PIRSF" id="PIRSF000722">
    <property type="entry name" value="Acetate_prop_kin"/>
    <property type="match status" value="1"/>
</dbReference>
<evidence type="ECO:0000256" key="3">
    <source>
        <dbReference type="ARBA" id="ARBA00022741"/>
    </source>
</evidence>
<feature type="binding site" evidence="6">
    <location>
        <position position="7"/>
    </location>
    <ligand>
        <name>Mg(2+)</name>
        <dbReference type="ChEBI" id="CHEBI:18420"/>
    </ligand>
</feature>
<evidence type="ECO:0000313" key="8">
    <source>
        <dbReference type="EMBL" id="RDB35064.1"/>
    </source>
</evidence>
<dbReference type="PRINTS" id="PR00471">
    <property type="entry name" value="ACETATEKNASE"/>
</dbReference>
<comment type="similarity">
    <text evidence="1 6 7">Belongs to the acetokinase family.</text>
</comment>
<feature type="binding site" evidence="6">
    <location>
        <begin position="217"/>
        <end position="221"/>
    </location>
    <ligand>
        <name>ATP</name>
        <dbReference type="ChEBI" id="CHEBI:30616"/>
    </ligand>
</feature>
<dbReference type="CDD" id="cd24010">
    <property type="entry name" value="ASKHA_NBD_AcK_PK"/>
    <property type="match status" value="1"/>
</dbReference>
<dbReference type="EMBL" id="QOVW01000110">
    <property type="protein sequence ID" value="RDB35064.1"/>
    <property type="molecule type" value="Genomic_DNA"/>
</dbReference>
<feature type="binding site" evidence="6">
    <location>
        <begin position="292"/>
        <end position="294"/>
    </location>
    <ligand>
        <name>ATP</name>
        <dbReference type="ChEBI" id="CHEBI:30616"/>
    </ligand>
</feature>
<dbReference type="PROSITE" id="PS01075">
    <property type="entry name" value="ACETATE_KINASE_1"/>
    <property type="match status" value="1"/>
</dbReference>
<comment type="pathway">
    <text evidence="6">Metabolic intermediate biosynthesis; acetyl-CoA biosynthesis; acetyl-CoA from acetate: step 1/2.</text>
</comment>
<feature type="site" description="Transition state stabilizer" evidence="6">
    <location>
        <position position="250"/>
    </location>
</feature>
<dbReference type="GO" id="GO:0000287">
    <property type="term" value="F:magnesium ion binding"/>
    <property type="evidence" value="ECO:0007669"/>
    <property type="project" value="UniProtKB-UniRule"/>
</dbReference>
<dbReference type="GO" id="GO:0005737">
    <property type="term" value="C:cytoplasm"/>
    <property type="evidence" value="ECO:0007669"/>
    <property type="project" value="UniProtKB-SubCell"/>
</dbReference>
<evidence type="ECO:0000256" key="1">
    <source>
        <dbReference type="ARBA" id="ARBA00008748"/>
    </source>
</evidence>
<protein>
    <recommendedName>
        <fullName evidence="6">Acetate kinase</fullName>
        <ecNumber evidence="6">2.7.2.1</ecNumber>
    </recommendedName>
    <alternativeName>
        <fullName evidence="6">Acetokinase</fullName>
    </alternativeName>
</protein>
<sequence length="414" mass="45696">MNILVINSGSSSLKFQIIETDKNFIENSTDKVKVKGLIDRIGTQALAKISVTNGVEIKESIAIRDHAAALDYIFRKITSGVLNIEGIFSLSDIDAVGHRVVHGGEKFSKSVLVDKTVLKQIEDCIDLAPLHNPANLKGIQATLALFGEKVPHAVVFDTAFHSTIPESNYLYAIPYQYYRRYGIRKYGFHGLSHRYVSYRYRKLVSLEREQLNIITIHLGNGCSICSIKEGKSYNTSMGFTPLAGLIMGTRAGDLDASIPEFIAHKEGITLSDIDILLNKASGLLGISGLTNDMRELLAEEKEHHDRRASLAIDMFNNRIKHYIGAYLAEMGGADAILFTGGIGENSAEIRKRICHGLEFLGIGLDDKLNEQKCFGAEGDISSANSKIKTWVIPTNEELMIARDTFRCVKGLPSF</sequence>
<gene>
    <name evidence="6" type="primary">ackA</name>
    <name evidence="8" type="ORF">DCC88_12075</name>
</gene>
<accession>A0A369KTL2</accession>
<dbReference type="EC" id="2.7.2.1" evidence="6"/>
<proteinExistence type="inferred from homology"/>
<dbReference type="InterPro" id="IPR023865">
    <property type="entry name" value="Aliphatic_acid_kinase_CS"/>
</dbReference>
<dbReference type="InterPro" id="IPR004372">
    <property type="entry name" value="Ac/propionate_kinase"/>
</dbReference>
<dbReference type="GO" id="GO:0008776">
    <property type="term" value="F:acetate kinase activity"/>
    <property type="evidence" value="ECO:0007669"/>
    <property type="project" value="UniProtKB-UniRule"/>
</dbReference>
<keyword evidence="9" id="KW-1185">Reference proteome</keyword>
<dbReference type="Pfam" id="PF00871">
    <property type="entry name" value="Acetate_kinase"/>
    <property type="match status" value="1"/>
</dbReference>
<evidence type="ECO:0000256" key="2">
    <source>
        <dbReference type="ARBA" id="ARBA00022679"/>
    </source>
</evidence>
<dbReference type="SUPFAM" id="SSF53067">
    <property type="entry name" value="Actin-like ATPase domain"/>
    <property type="match status" value="2"/>
</dbReference>
<feature type="binding site" evidence="6">
    <location>
        <begin position="341"/>
        <end position="345"/>
    </location>
    <ligand>
        <name>ATP</name>
        <dbReference type="ChEBI" id="CHEBI:30616"/>
    </ligand>
</feature>
<evidence type="ECO:0000256" key="4">
    <source>
        <dbReference type="ARBA" id="ARBA00022777"/>
    </source>
</evidence>
<dbReference type="Gene3D" id="3.30.420.40">
    <property type="match status" value="2"/>
</dbReference>
<dbReference type="AlphaFoldDB" id="A0A369KTL2"/>
<comment type="subunit">
    <text evidence="6">Homodimer.</text>
</comment>
<comment type="catalytic activity">
    <reaction evidence="6">
        <text>acetate + ATP = acetyl phosphate + ADP</text>
        <dbReference type="Rhea" id="RHEA:11352"/>
        <dbReference type="ChEBI" id="CHEBI:22191"/>
        <dbReference type="ChEBI" id="CHEBI:30089"/>
        <dbReference type="ChEBI" id="CHEBI:30616"/>
        <dbReference type="ChEBI" id="CHEBI:456216"/>
        <dbReference type="EC" id="2.7.2.1"/>
    </reaction>
</comment>
<dbReference type="InterPro" id="IPR043129">
    <property type="entry name" value="ATPase_NBD"/>
</dbReference>
<dbReference type="Proteomes" id="UP000253934">
    <property type="component" value="Unassembled WGS sequence"/>
</dbReference>
<feature type="binding site" evidence="6">
    <location>
        <position position="396"/>
    </location>
    <ligand>
        <name>Mg(2+)</name>
        <dbReference type="ChEBI" id="CHEBI:18420"/>
    </ligand>
</feature>